<proteinExistence type="predicted"/>
<feature type="compositionally biased region" description="Basic and acidic residues" evidence="1">
    <location>
        <begin position="27"/>
        <end position="53"/>
    </location>
</feature>
<comment type="caution">
    <text evidence="2">The sequence shown here is derived from an EMBL/GenBank/DDBJ whole genome shotgun (WGS) entry which is preliminary data.</text>
</comment>
<organism evidence="2 3">
    <name type="scientific">Tribonema minus</name>
    <dbReference type="NCBI Taxonomy" id="303371"/>
    <lineage>
        <taxon>Eukaryota</taxon>
        <taxon>Sar</taxon>
        <taxon>Stramenopiles</taxon>
        <taxon>Ochrophyta</taxon>
        <taxon>PX clade</taxon>
        <taxon>Xanthophyceae</taxon>
        <taxon>Tribonematales</taxon>
        <taxon>Tribonemataceae</taxon>
        <taxon>Tribonema</taxon>
    </lineage>
</organism>
<reference evidence="2" key="1">
    <citation type="submission" date="2021-02" db="EMBL/GenBank/DDBJ databases">
        <title>First Annotated Genome of the Yellow-green Alga Tribonema minus.</title>
        <authorList>
            <person name="Mahan K.M."/>
        </authorList>
    </citation>
    <scope>NUCLEOTIDE SEQUENCE</scope>
    <source>
        <strain evidence="2">UTEX B ZZ1240</strain>
    </source>
</reference>
<evidence type="ECO:0000313" key="2">
    <source>
        <dbReference type="EMBL" id="KAG5190794.1"/>
    </source>
</evidence>
<accession>A0A836CMH0</accession>
<feature type="region of interest" description="Disordered" evidence="1">
    <location>
        <begin position="27"/>
        <end position="61"/>
    </location>
</feature>
<gene>
    <name evidence="2" type="ORF">JKP88DRAFT_252006</name>
</gene>
<feature type="region of interest" description="Disordered" evidence="1">
    <location>
        <begin position="156"/>
        <end position="192"/>
    </location>
</feature>
<feature type="compositionally biased region" description="Basic residues" evidence="1">
    <location>
        <begin position="89"/>
        <end position="98"/>
    </location>
</feature>
<feature type="region of interest" description="Disordered" evidence="1">
    <location>
        <begin position="76"/>
        <end position="99"/>
    </location>
</feature>
<keyword evidence="3" id="KW-1185">Reference proteome</keyword>
<dbReference type="AlphaFoldDB" id="A0A836CMH0"/>
<sequence>MHQRYDTQRALQAYLLQVQKAQRKELQQRQHELERTKIRRQETQRRLQRRKAENSGNVNVPAGEACTTAVTTDAAACGASSGDGLESSHRRRSAHRNKGVGALRHRVELVVSPATLQRDMEFVHMLVGKLQAEEELEQQEQDKHNRNVEQQRQLFDEQRQRNAARVAWAAEPSFEDMGSGDNSRTADYTSDQQQYTACVTNADTSQHQHHHPVNKHSMPNTLGRIGSSAWVAPDDEAAALHDDYGPREACNRKSRHKSNPKKVVCRSRTEQLSQPRPRIDRRTLYFKCGHSDMHGIMLCTDATLMAAIPSSYIPKSQCLKSRGKIEEKWPAQCATANVEQNAGEKRAVAIECGKARVVNNSDSDSTDNDDDEVWWHRPYA</sequence>
<dbReference type="EMBL" id="JAFCMP010000028">
    <property type="protein sequence ID" value="KAG5190794.1"/>
    <property type="molecule type" value="Genomic_DNA"/>
</dbReference>
<name>A0A836CMH0_9STRA</name>
<feature type="compositionally biased region" description="Polar residues" evidence="1">
    <location>
        <begin position="180"/>
        <end position="192"/>
    </location>
</feature>
<protein>
    <submittedName>
        <fullName evidence="2">Uncharacterized protein</fullName>
    </submittedName>
</protein>
<evidence type="ECO:0000256" key="1">
    <source>
        <dbReference type="SAM" id="MobiDB-lite"/>
    </source>
</evidence>
<evidence type="ECO:0000313" key="3">
    <source>
        <dbReference type="Proteomes" id="UP000664859"/>
    </source>
</evidence>
<dbReference type="Proteomes" id="UP000664859">
    <property type="component" value="Unassembled WGS sequence"/>
</dbReference>